<organism evidence="1">
    <name type="scientific">Siphoviridae sp. ctPEx3</name>
    <dbReference type="NCBI Taxonomy" id="2823578"/>
    <lineage>
        <taxon>Viruses</taxon>
        <taxon>Duplodnaviria</taxon>
        <taxon>Heunggongvirae</taxon>
        <taxon>Uroviricota</taxon>
        <taxon>Caudoviricetes</taxon>
    </lineage>
</organism>
<proteinExistence type="predicted"/>
<name>A0A8S5LFS2_9CAUD</name>
<sequence>MNAELKKALETVRRQVTEATEGYEWDEQAEFFGELADWAYGRHEILSASPEPEMQDYEEEYSI</sequence>
<reference evidence="1" key="1">
    <citation type="journal article" date="2021" name="Proc. Natl. Acad. Sci. U.S.A.">
        <title>A Catalog of Tens of Thousands of Viruses from Human Metagenomes Reveals Hidden Associations with Chronic Diseases.</title>
        <authorList>
            <person name="Tisza M.J."/>
            <person name="Buck C.B."/>
        </authorList>
    </citation>
    <scope>NUCLEOTIDE SEQUENCE</scope>
    <source>
        <strain evidence="1">CtPEx3</strain>
    </source>
</reference>
<accession>A0A8S5LFS2</accession>
<dbReference type="EMBL" id="BK014709">
    <property type="protein sequence ID" value="DAD68786.1"/>
    <property type="molecule type" value="Genomic_DNA"/>
</dbReference>
<evidence type="ECO:0000313" key="1">
    <source>
        <dbReference type="EMBL" id="DAD68786.1"/>
    </source>
</evidence>
<protein>
    <submittedName>
        <fullName evidence="1">Uncharacterized protein</fullName>
    </submittedName>
</protein>